<accession>A0ABU4RY20</accession>
<dbReference type="InterPro" id="IPR037278">
    <property type="entry name" value="ARFGAP/RecO"/>
</dbReference>
<evidence type="ECO:0000256" key="2">
    <source>
        <dbReference type="ARBA" id="ARBA00007452"/>
    </source>
</evidence>
<keyword evidence="11" id="KW-1185">Reference proteome</keyword>
<comment type="function">
    <text evidence="1 8">Involved in DNA repair and RecF pathway recombination.</text>
</comment>
<evidence type="ECO:0000256" key="3">
    <source>
        <dbReference type="ARBA" id="ARBA00021310"/>
    </source>
</evidence>
<gene>
    <name evidence="8 10" type="primary">recO</name>
    <name evidence="10" type="ORF">SCD92_06770</name>
</gene>
<evidence type="ECO:0000256" key="8">
    <source>
        <dbReference type="HAMAP-Rule" id="MF_00201"/>
    </source>
</evidence>
<dbReference type="InterPro" id="IPR003717">
    <property type="entry name" value="RecO"/>
</dbReference>
<dbReference type="Pfam" id="PF11967">
    <property type="entry name" value="RecO_N"/>
    <property type="match status" value="1"/>
</dbReference>
<dbReference type="RefSeq" id="WP_302722669.1">
    <property type="nucleotide sequence ID" value="NZ_JAULRU010000569.1"/>
</dbReference>
<dbReference type="SUPFAM" id="SSF57863">
    <property type="entry name" value="ArfGap/RecO-like zinc finger"/>
    <property type="match status" value="1"/>
</dbReference>
<dbReference type="InterPro" id="IPR022572">
    <property type="entry name" value="DNA_rep/recomb_RecO_N"/>
</dbReference>
<keyword evidence="6 8" id="KW-0234">DNA repair</keyword>
<comment type="caution">
    <text evidence="10">The sequence shown here is derived from an EMBL/GenBank/DDBJ whole genome shotgun (WGS) entry which is preliminary data.</text>
</comment>
<proteinExistence type="inferred from homology"/>
<dbReference type="SUPFAM" id="SSF50249">
    <property type="entry name" value="Nucleic acid-binding proteins"/>
    <property type="match status" value="1"/>
</dbReference>
<evidence type="ECO:0000256" key="4">
    <source>
        <dbReference type="ARBA" id="ARBA00022763"/>
    </source>
</evidence>
<evidence type="ECO:0000313" key="10">
    <source>
        <dbReference type="EMBL" id="MDX6849056.1"/>
    </source>
</evidence>
<keyword evidence="5 8" id="KW-0233">DNA recombination</keyword>
<evidence type="ECO:0000256" key="1">
    <source>
        <dbReference type="ARBA" id="ARBA00003065"/>
    </source>
</evidence>
<evidence type="ECO:0000256" key="7">
    <source>
        <dbReference type="ARBA" id="ARBA00033409"/>
    </source>
</evidence>
<feature type="domain" description="DNA replication/recombination mediator RecO N-terminal" evidence="9">
    <location>
        <begin position="7"/>
        <end position="77"/>
    </location>
</feature>
<dbReference type="NCBIfam" id="TIGR00613">
    <property type="entry name" value="reco"/>
    <property type="match status" value="1"/>
</dbReference>
<dbReference type="InterPro" id="IPR042242">
    <property type="entry name" value="RecO_C"/>
</dbReference>
<name>A0ABU4RY20_9GAMM</name>
<dbReference type="PANTHER" id="PTHR33991:SF1">
    <property type="entry name" value="DNA REPAIR PROTEIN RECO"/>
    <property type="match status" value="1"/>
</dbReference>
<comment type="similarity">
    <text evidence="2 8">Belongs to the RecO family.</text>
</comment>
<dbReference type="Proteomes" id="UP001273505">
    <property type="component" value="Unassembled WGS sequence"/>
</dbReference>
<sequence length="232" mass="26390">MQRIEFEPAFVIHSRPYRDTSLIATFFTENHGIVSGVVRGQRQTSRKKSKTPLIPFTPLLITLQGKASLKLVSHFEWQQNTIVLQGRTLYSGMYVNELIVRLLPEWDSHPAVFSDYQWSLNALDQGADVEVILRQFESRLLTDLGVNISWQQQANSDKPICENEMYRLDVESGFVRVATGTASEAFEGKLILQVAAGEWHSDSVKRLAKTVHRQLLHPLLGSKPLQSRQLFT</sequence>
<evidence type="ECO:0000259" key="9">
    <source>
        <dbReference type="Pfam" id="PF11967"/>
    </source>
</evidence>
<dbReference type="InterPro" id="IPR012340">
    <property type="entry name" value="NA-bd_OB-fold"/>
</dbReference>
<dbReference type="EMBL" id="JAXAFO010000009">
    <property type="protein sequence ID" value="MDX6849056.1"/>
    <property type="molecule type" value="Genomic_DNA"/>
</dbReference>
<protein>
    <recommendedName>
        <fullName evidence="3 8">DNA repair protein RecO</fullName>
    </recommendedName>
    <alternativeName>
        <fullName evidence="7 8">Recombination protein O</fullName>
    </alternativeName>
</protein>
<dbReference type="HAMAP" id="MF_00201">
    <property type="entry name" value="RecO"/>
    <property type="match status" value="1"/>
</dbReference>
<dbReference type="PANTHER" id="PTHR33991">
    <property type="entry name" value="DNA REPAIR PROTEIN RECO"/>
    <property type="match status" value="1"/>
</dbReference>
<evidence type="ECO:0000256" key="6">
    <source>
        <dbReference type="ARBA" id="ARBA00023204"/>
    </source>
</evidence>
<reference evidence="10 11" key="1">
    <citation type="submission" date="2023-11" db="EMBL/GenBank/DDBJ databases">
        <title>Gilvimarinus fulvus sp. nov., isolated from the surface of Kelp.</title>
        <authorList>
            <person name="Sun Y.Y."/>
            <person name="Gong Y."/>
            <person name="Du Z.J."/>
        </authorList>
    </citation>
    <scope>NUCLEOTIDE SEQUENCE [LARGE SCALE GENOMIC DNA]</scope>
    <source>
        <strain evidence="10 11">SDUM040013</strain>
    </source>
</reference>
<keyword evidence="4 8" id="KW-0227">DNA damage</keyword>
<dbReference type="Gene3D" id="2.40.50.140">
    <property type="entry name" value="Nucleic acid-binding proteins"/>
    <property type="match status" value="1"/>
</dbReference>
<organism evidence="10 11">
    <name type="scientific">Gilvimarinus gilvus</name>
    <dbReference type="NCBI Taxonomy" id="3058038"/>
    <lineage>
        <taxon>Bacteria</taxon>
        <taxon>Pseudomonadati</taxon>
        <taxon>Pseudomonadota</taxon>
        <taxon>Gammaproteobacteria</taxon>
        <taxon>Cellvibrionales</taxon>
        <taxon>Cellvibrionaceae</taxon>
        <taxon>Gilvimarinus</taxon>
    </lineage>
</organism>
<evidence type="ECO:0000256" key="5">
    <source>
        <dbReference type="ARBA" id="ARBA00023172"/>
    </source>
</evidence>
<dbReference type="Pfam" id="PF02565">
    <property type="entry name" value="RecO_C"/>
    <property type="match status" value="1"/>
</dbReference>
<evidence type="ECO:0000313" key="11">
    <source>
        <dbReference type="Proteomes" id="UP001273505"/>
    </source>
</evidence>
<dbReference type="Gene3D" id="1.20.1440.120">
    <property type="entry name" value="Recombination protein O, C-terminal domain"/>
    <property type="match status" value="1"/>
</dbReference>